<organism evidence="2 3">
    <name type="scientific">Steinernema glaseri</name>
    <dbReference type="NCBI Taxonomy" id="37863"/>
    <lineage>
        <taxon>Eukaryota</taxon>
        <taxon>Metazoa</taxon>
        <taxon>Ecdysozoa</taxon>
        <taxon>Nematoda</taxon>
        <taxon>Chromadorea</taxon>
        <taxon>Rhabditida</taxon>
        <taxon>Tylenchina</taxon>
        <taxon>Panagrolaimomorpha</taxon>
        <taxon>Strongyloidoidea</taxon>
        <taxon>Steinernematidae</taxon>
        <taxon>Steinernema</taxon>
    </lineage>
</organism>
<accession>A0A1I7YUE0</accession>
<feature type="region of interest" description="Disordered" evidence="1">
    <location>
        <begin position="356"/>
        <end position="382"/>
    </location>
</feature>
<evidence type="ECO:0000313" key="3">
    <source>
        <dbReference type="WBParaSite" id="L893_g19847.t1"/>
    </source>
</evidence>
<reference evidence="3" key="1">
    <citation type="submission" date="2016-11" db="UniProtKB">
        <authorList>
            <consortium name="WormBaseParasite"/>
        </authorList>
    </citation>
    <scope>IDENTIFICATION</scope>
</reference>
<evidence type="ECO:0000313" key="2">
    <source>
        <dbReference type="Proteomes" id="UP000095287"/>
    </source>
</evidence>
<sequence>MDNVPQLFIESVIRLVPNIAERIPAPWRKIGDEYLKKRGQLILTYALSNPRDLEAPWCLRYRLFGFEHIKTRTLSKDVVREMAKSITSFKFDISHKTVFRAGMGNWPSISPDDKDTIRLLVALDAPGKELLLSPDKVFKWYTEVGSRYFYLWRSFTSLRFISGINDMHGVPSFLQFLESVVPVGNLRSLNISSPANLEELRQNTPDLLSDSFWADLFFSEGCTELTSGPLGLSVAEEIIGRWKQMEPWKLAPNKTFYCTGDSDRQKSFSDRVKSFQSFISAMTTMPLESAAPRILEKVKRRFPKDKIVYLYYIDHPSDPRFRIYVAFNMEDKAHRFLKPNNWNEFVLLAELSPQRDSSSTATETKDNGARTGTVKPAATPCELNRRNHRTIWDRLGGEPEKLRHLQERRSDRHIHRA</sequence>
<proteinExistence type="predicted"/>
<evidence type="ECO:0000256" key="1">
    <source>
        <dbReference type="SAM" id="MobiDB-lite"/>
    </source>
</evidence>
<dbReference type="Proteomes" id="UP000095287">
    <property type="component" value="Unplaced"/>
</dbReference>
<protein>
    <submittedName>
        <fullName evidence="3">F-box domain-containing protein</fullName>
    </submittedName>
</protein>
<keyword evidence="2" id="KW-1185">Reference proteome</keyword>
<name>A0A1I7YUE0_9BILA</name>
<dbReference type="AlphaFoldDB" id="A0A1I7YUE0"/>
<dbReference type="WBParaSite" id="L893_g19847.t1">
    <property type="protein sequence ID" value="L893_g19847.t1"/>
    <property type="gene ID" value="L893_g19847"/>
</dbReference>